<evidence type="ECO:0000256" key="4">
    <source>
        <dbReference type="ARBA" id="ARBA00023115"/>
    </source>
</evidence>
<dbReference type="InterPro" id="IPR029066">
    <property type="entry name" value="PLP-binding_barrel"/>
</dbReference>
<comment type="caution">
    <text evidence="11">The sequence shown here is derived from an EMBL/GenBank/DDBJ whole genome shotgun (WGS) entry which is preliminary data.</text>
</comment>
<dbReference type="GO" id="GO:0006596">
    <property type="term" value="P:polyamine biosynthetic process"/>
    <property type="evidence" value="ECO:0007669"/>
    <property type="project" value="UniProtKB-KW"/>
</dbReference>
<dbReference type="InterPro" id="IPR022653">
    <property type="entry name" value="De-COase2_pyr-phos_BS"/>
</dbReference>
<evidence type="ECO:0000256" key="7">
    <source>
        <dbReference type="ARBA" id="ARBA00034138"/>
    </source>
</evidence>
<name>A0ABD1CE00_CULPP</name>
<evidence type="ECO:0000256" key="3">
    <source>
        <dbReference type="ARBA" id="ARBA00022898"/>
    </source>
</evidence>
<reference evidence="11 12" key="1">
    <citation type="submission" date="2024-05" db="EMBL/GenBank/DDBJ databases">
        <title>Culex pipiens pipiens assembly and annotation.</title>
        <authorList>
            <person name="Alout H."/>
            <person name="Durand T."/>
        </authorList>
    </citation>
    <scope>NUCLEOTIDE SEQUENCE [LARGE SCALE GENOMIC DNA]</scope>
    <source>
        <strain evidence="11">HA-2024</strain>
        <tissue evidence="11">Whole body</tissue>
    </source>
</reference>
<dbReference type="PRINTS" id="PR01179">
    <property type="entry name" value="ODADCRBXLASE"/>
</dbReference>
<dbReference type="InterPro" id="IPR009006">
    <property type="entry name" value="Ala_racemase/Decarboxylase_C"/>
</dbReference>
<dbReference type="Proteomes" id="UP001562425">
    <property type="component" value="Unassembled WGS sequence"/>
</dbReference>
<dbReference type="PRINTS" id="PR01182">
    <property type="entry name" value="ORNDCRBXLASE"/>
</dbReference>
<protein>
    <recommendedName>
        <fullName evidence="7">ornithine decarboxylase</fullName>
        <ecNumber evidence="7">4.1.1.17</ecNumber>
    </recommendedName>
</protein>
<evidence type="ECO:0000256" key="1">
    <source>
        <dbReference type="ARBA" id="ARBA00001933"/>
    </source>
</evidence>
<dbReference type="SUPFAM" id="SSF51419">
    <property type="entry name" value="PLP-binding barrel"/>
    <property type="match status" value="1"/>
</dbReference>
<keyword evidence="4" id="KW-0620">Polyamine biosynthesis</keyword>
<keyword evidence="3" id="KW-0663">Pyridoxal phosphate</keyword>
<feature type="domain" description="Orn/DAP/Arg decarboxylase 2 N-terminal" evidence="10">
    <location>
        <begin position="43"/>
        <end position="144"/>
    </location>
</feature>
<dbReference type="PROSITE" id="PS00878">
    <property type="entry name" value="ODR_DC_2_1"/>
    <property type="match status" value="1"/>
</dbReference>
<dbReference type="EMBL" id="JBEHCU010013200">
    <property type="protein sequence ID" value="KAL1374615.1"/>
    <property type="molecule type" value="Genomic_DNA"/>
</dbReference>
<dbReference type="PANTHER" id="PTHR11482">
    <property type="entry name" value="ARGININE/DIAMINOPIMELATE/ORNITHINE DECARBOXYLASE"/>
    <property type="match status" value="1"/>
</dbReference>
<evidence type="ECO:0000256" key="6">
    <source>
        <dbReference type="ARBA" id="ARBA00034115"/>
    </source>
</evidence>
<dbReference type="GO" id="GO:0004586">
    <property type="term" value="F:ornithine decarboxylase activity"/>
    <property type="evidence" value="ECO:0007669"/>
    <property type="project" value="UniProtKB-EC"/>
</dbReference>
<gene>
    <name evidence="11" type="ORF">pipiens_017992</name>
</gene>
<dbReference type="PANTHER" id="PTHR11482:SF6">
    <property type="entry name" value="ORNITHINE DECARBOXYLASE 1-RELATED"/>
    <property type="match status" value="1"/>
</dbReference>
<sequence length="145" mass="16679">MSVMDSLQDHIEIIPDEVTSNELIDRLVAQGPQEEPLHLIELDTVIKRHLDWIRHLPRVRPFYAIKSNNEPALVKTISLLGCGFDCASIAEIQRVQQLGADRERMIFAQPMKTVGSLKLARELKLRTVFDSETELRKIQQYYPEA</sequence>
<dbReference type="AlphaFoldDB" id="A0ABD1CE00"/>
<evidence type="ECO:0000313" key="12">
    <source>
        <dbReference type="Proteomes" id="UP001562425"/>
    </source>
</evidence>
<comment type="catalytic activity">
    <reaction evidence="9">
        <text>L-ornithine + H(+) = putrescine + CO2</text>
        <dbReference type="Rhea" id="RHEA:22964"/>
        <dbReference type="ChEBI" id="CHEBI:15378"/>
        <dbReference type="ChEBI" id="CHEBI:16526"/>
        <dbReference type="ChEBI" id="CHEBI:46911"/>
        <dbReference type="ChEBI" id="CHEBI:326268"/>
        <dbReference type="EC" id="4.1.1.17"/>
    </reaction>
</comment>
<evidence type="ECO:0000256" key="8">
    <source>
        <dbReference type="ARBA" id="ARBA00046672"/>
    </source>
</evidence>
<keyword evidence="12" id="KW-1185">Reference proteome</keyword>
<dbReference type="EC" id="4.1.1.17" evidence="7"/>
<comment type="similarity">
    <text evidence="2">Belongs to the Orn/Lys/Arg decarboxylase class-II family.</text>
</comment>
<evidence type="ECO:0000256" key="2">
    <source>
        <dbReference type="ARBA" id="ARBA00008872"/>
    </source>
</evidence>
<accession>A0ABD1CE00</accession>
<dbReference type="InterPro" id="IPR000183">
    <property type="entry name" value="Orn/DAP/Arg_de-COase"/>
</dbReference>
<dbReference type="InterPro" id="IPR002433">
    <property type="entry name" value="Orn_de-COase"/>
</dbReference>
<evidence type="ECO:0000313" key="11">
    <source>
        <dbReference type="EMBL" id="KAL1374615.1"/>
    </source>
</evidence>
<comment type="cofactor">
    <cofactor evidence="1">
        <name>pyridoxal 5'-phosphate</name>
        <dbReference type="ChEBI" id="CHEBI:597326"/>
    </cofactor>
</comment>
<feature type="non-terminal residue" evidence="11">
    <location>
        <position position="145"/>
    </location>
</feature>
<proteinExistence type="inferred from homology"/>
<evidence type="ECO:0000259" key="10">
    <source>
        <dbReference type="Pfam" id="PF02784"/>
    </source>
</evidence>
<comment type="pathway">
    <text evidence="6">Amine and polyamine biosynthesis; putrescine biosynthesis via L-ornithine pathway; putrescine from L-ornithine: step 1/1.</text>
</comment>
<dbReference type="InterPro" id="IPR022644">
    <property type="entry name" value="De-COase2_N"/>
</dbReference>
<organism evidence="11 12">
    <name type="scientific">Culex pipiens pipiens</name>
    <name type="common">Northern house mosquito</name>
    <dbReference type="NCBI Taxonomy" id="38569"/>
    <lineage>
        <taxon>Eukaryota</taxon>
        <taxon>Metazoa</taxon>
        <taxon>Ecdysozoa</taxon>
        <taxon>Arthropoda</taxon>
        <taxon>Hexapoda</taxon>
        <taxon>Insecta</taxon>
        <taxon>Pterygota</taxon>
        <taxon>Neoptera</taxon>
        <taxon>Endopterygota</taxon>
        <taxon>Diptera</taxon>
        <taxon>Nematocera</taxon>
        <taxon>Culicoidea</taxon>
        <taxon>Culicidae</taxon>
        <taxon>Culicinae</taxon>
        <taxon>Culicini</taxon>
        <taxon>Culex</taxon>
        <taxon>Culex</taxon>
    </lineage>
</organism>
<dbReference type="Pfam" id="PF02784">
    <property type="entry name" value="Orn_Arg_deC_N"/>
    <property type="match status" value="1"/>
</dbReference>
<comment type="subunit">
    <text evidence="8">Homodimer. Only the dimer is catalytically active, as the active sites are constructed of residues from both monomers.</text>
</comment>
<dbReference type="Gene3D" id="3.20.20.10">
    <property type="entry name" value="Alanine racemase"/>
    <property type="match status" value="1"/>
</dbReference>
<keyword evidence="5" id="KW-0456">Lyase</keyword>
<evidence type="ECO:0000256" key="9">
    <source>
        <dbReference type="ARBA" id="ARBA00049127"/>
    </source>
</evidence>
<dbReference type="Gene3D" id="2.40.37.10">
    <property type="entry name" value="Lyase, Ornithine Decarboxylase, Chain A, domain 1"/>
    <property type="match status" value="1"/>
</dbReference>
<evidence type="ECO:0000256" key="5">
    <source>
        <dbReference type="ARBA" id="ARBA00023239"/>
    </source>
</evidence>